<keyword evidence="2" id="KW-1185">Reference proteome</keyword>
<dbReference type="AlphaFoldDB" id="A0A1X2DGE6"/>
<dbReference type="GeneID" id="93494118"/>
<evidence type="ECO:0000313" key="2">
    <source>
        <dbReference type="Proteomes" id="UP000193087"/>
    </source>
</evidence>
<evidence type="ECO:0000313" key="1">
    <source>
        <dbReference type="EMBL" id="ORW87198.1"/>
    </source>
</evidence>
<dbReference type="Proteomes" id="UP000193087">
    <property type="component" value="Unassembled WGS sequence"/>
</dbReference>
<name>A0A1X2DGE6_9MYCO</name>
<proteinExistence type="predicted"/>
<comment type="caution">
    <text evidence="1">The sequence shown here is derived from an EMBL/GenBank/DDBJ whole genome shotgun (WGS) entry which is preliminary data.</text>
</comment>
<reference evidence="1 2" key="1">
    <citation type="submission" date="2016-01" db="EMBL/GenBank/DDBJ databases">
        <title>The new phylogeny of the genus Mycobacterium.</title>
        <authorList>
            <person name="Tarcisio F."/>
            <person name="Conor M."/>
            <person name="Antonella G."/>
            <person name="Elisabetta G."/>
            <person name="Giulia F.S."/>
            <person name="Sara T."/>
            <person name="Anna F."/>
            <person name="Clotilde B."/>
            <person name="Roberto B."/>
            <person name="Veronica D.S."/>
            <person name="Fabio R."/>
            <person name="Monica P."/>
            <person name="Olivier J."/>
            <person name="Enrico T."/>
            <person name="Nicola S."/>
        </authorList>
    </citation>
    <scope>NUCLEOTIDE SEQUENCE [LARGE SCALE GENOMIC DNA]</scope>
    <source>
        <strain evidence="1 2">DSM 45176</strain>
    </source>
</reference>
<gene>
    <name evidence="1" type="ORF">AWC22_09545</name>
</gene>
<protein>
    <submittedName>
        <fullName evidence="1">Uncharacterized protein</fullName>
    </submittedName>
</protein>
<sequence length="93" mass="10067">MTHPSIKAATELIRYAKRTGDDAVSAATAVELACAGLDADQLRSVLRLLWPYMAELYDCFRLSKAADERREAAAFAEIAAMFGDPDTDAEAAN</sequence>
<dbReference type="STRING" id="486698.AWC22_09545"/>
<accession>A0A1X2DGE6</accession>
<dbReference type="EMBL" id="LQPQ01000009">
    <property type="protein sequence ID" value="ORW87198.1"/>
    <property type="molecule type" value="Genomic_DNA"/>
</dbReference>
<dbReference type="RefSeq" id="WP_085248774.1">
    <property type="nucleotide sequence ID" value="NZ_CAJMWJ010000001.1"/>
</dbReference>
<organism evidence="1 2">
    <name type="scientific">Mycobacterium riyadhense</name>
    <dbReference type="NCBI Taxonomy" id="486698"/>
    <lineage>
        <taxon>Bacteria</taxon>
        <taxon>Bacillati</taxon>
        <taxon>Actinomycetota</taxon>
        <taxon>Actinomycetes</taxon>
        <taxon>Mycobacteriales</taxon>
        <taxon>Mycobacteriaceae</taxon>
        <taxon>Mycobacterium</taxon>
    </lineage>
</organism>